<feature type="compositionally biased region" description="Basic and acidic residues" evidence="1">
    <location>
        <begin position="557"/>
        <end position="567"/>
    </location>
</feature>
<evidence type="ECO:0000259" key="2">
    <source>
        <dbReference type="Pfam" id="PF23394"/>
    </source>
</evidence>
<dbReference type="EMBL" id="GL876966">
    <property type="protein sequence ID" value="KLU82023.1"/>
    <property type="molecule type" value="Genomic_DNA"/>
</dbReference>
<feature type="compositionally biased region" description="Basic and acidic residues" evidence="1">
    <location>
        <begin position="637"/>
        <end position="650"/>
    </location>
</feature>
<protein>
    <recommendedName>
        <fullName evidence="2">DUF7102 domain-containing protein</fullName>
    </recommendedName>
</protein>
<dbReference type="eggNOG" id="ENOG502RXCE">
    <property type="taxonomic scope" value="Eukaryota"/>
</dbReference>
<organism evidence="4 5">
    <name type="scientific">Magnaporthiopsis poae (strain ATCC 64411 / 73-15)</name>
    <name type="common">Kentucky bluegrass fungus</name>
    <name type="synonym">Magnaporthe poae</name>
    <dbReference type="NCBI Taxonomy" id="644358"/>
    <lineage>
        <taxon>Eukaryota</taxon>
        <taxon>Fungi</taxon>
        <taxon>Dikarya</taxon>
        <taxon>Ascomycota</taxon>
        <taxon>Pezizomycotina</taxon>
        <taxon>Sordariomycetes</taxon>
        <taxon>Sordariomycetidae</taxon>
        <taxon>Magnaporthales</taxon>
        <taxon>Magnaporthaceae</taxon>
        <taxon>Magnaporthiopsis</taxon>
    </lineage>
</organism>
<feature type="region of interest" description="Disordered" evidence="1">
    <location>
        <begin position="218"/>
        <end position="267"/>
    </location>
</feature>
<dbReference type="Pfam" id="PF23394">
    <property type="entry name" value="DUF7102"/>
    <property type="match status" value="1"/>
</dbReference>
<dbReference type="AlphaFoldDB" id="A0A0C4DMT9"/>
<sequence length="829" mass="90154">MDADPDLLGPESALAYGYHVENWKGGRGALLTNHRFNPLHPSFLDRIPADTFDEGPFGDECLAHSTGLSTRRLERETFGIDAEILRVVAEACRGPDEDEDALTPLVEELCRLRAPEPPPLWELPLVSASSEAEYRALVRRIQTAEPVSIEVDDIPLDAVDVDRGQGMAFPPSVHAQMAQMDRSLAQGIQVTKESLMYLAQQLKNDDCANRGFEDLLENLAPPRGKKPRDFHLTPPATPQFAQAEPFIPDSDSAQIPSPSEPRSLASEDLEIAETTIFDRHKDEIHHPGSPTAGLSVADPLMIDSSPSDGPPMEPCEKKLTDYKLEVPLFSSHLPEPPAIDIDFTSLRLAAVSETVDDNCDRIDRHHQDKLQEAAEKAARCVEQEQFDPLDGLVRIKVPLVDSSRPVAVWSPLIGDTRAMFKHIIQSRPWDFDLPKWQVDKRAERELRWAFAALSAAVSTTETLTAAEDLNLDELLGANDDIPESALFVQKAEGLAVLRRSQDSDDDVEPEFDTPSSVQSTVSLPDPAVSDPDDLMTLVRKRKKAAKKLKTQRPLKRTKGEADARPRETLLMDGQHPQSAELLKTFLRARGMASPEPNPNEEAVTPGSPNNAVGDQTTRNSGAIDDGIQPAASPETLVADKTDETSAEKAAEAPPMPPVDLPDFSLKLIISMDLPRGLVRGLQDLLPGVVLIERDYNAHDSMVWNAGAPGASTIMSPLSDEVDIAVSPATGIITASTVQVRQQPSDGCGGDNALQRRVRRTSLRYERLIVLVSDGSLDITAACPMSDADRLAFVKFQAFAAQLAPAATVSVYWVAGGEAAIASSSSGGRA</sequence>
<dbReference type="OMA" id="RAGMNAY"/>
<reference evidence="3" key="3">
    <citation type="submission" date="2011-03" db="EMBL/GenBank/DDBJ databases">
        <title>Annotation of Magnaporthe poae ATCC 64411.</title>
        <authorList>
            <person name="Ma L.-J."/>
            <person name="Dead R."/>
            <person name="Young S.K."/>
            <person name="Zeng Q."/>
            <person name="Gargeya S."/>
            <person name="Fitzgerald M."/>
            <person name="Haas B."/>
            <person name="Abouelleil A."/>
            <person name="Alvarado L."/>
            <person name="Arachchi H.M."/>
            <person name="Berlin A."/>
            <person name="Brown A."/>
            <person name="Chapman S.B."/>
            <person name="Chen Z."/>
            <person name="Dunbar C."/>
            <person name="Freedman E."/>
            <person name="Gearin G."/>
            <person name="Gellesch M."/>
            <person name="Goldberg J."/>
            <person name="Griggs A."/>
            <person name="Gujja S."/>
            <person name="Heiman D."/>
            <person name="Howarth C."/>
            <person name="Larson L."/>
            <person name="Lui A."/>
            <person name="MacDonald P.J.P."/>
            <person name="Mehta T."/>
            <person name="Montmayeur A."/>
            <person name="Murphy C."/>
            <person name="Neiman D."/>
            <person name="Pearson M."/>
            <person name="Priest M."/>
            <person name="Roberts A."/>
            <person name="Saif S."/>
            <person name="Shea T."/>
            <person name="Shenoy N."/>
            <person name="Sisk P."/>
            <person name="Stolte C."/>
            <person name="Sykes S."/>
            <person name="Yandava C."/>
            <person name="Wortman J."/>
            <person name="Nusbaum C."/>
            <person name="Birren B."/>
        </authorList>
    </citation>
    <scope>NUCLEOTIDE SEQUENCE</scope>
    <source>
        <strain evidence="3">ATCC 64411</strain>
    </source>
</reference>
<evidence type="ECO:0000256" key="1">
    <source>
        <dbReference type="SAM" id="MobiDB-lite"/>
    </source>
</evidence>
<keyword evidence="5" id="KW-1185">Reference proteome</keyword>
<evidence type="ECO:0000313" key="3">
    <source>
        <dbReference type="EMBL" id="KLU82023.1"/>
    </source>
</evidence>
<reference evidence="5" key="1">
    <citation type="submission" date="2010-05" db="EMBL/GenBank/DDBJ databases">
        <title>The genome sequence of Magnaporthe poae strain ATCC 64411.</title>
        <authorList>
            <person name="Ma L.-J."/>
            <person name="Dead R."/>
            <person name="Young S."/>
            <person name="Zeng Q."/>
            <person name="Koehrsen M."/>
            <person name="Alvarado L."/>
            <person name="Berlin A."/>
            <person name="Chapman S.B."/>
            <person name="Chen Z."/>
            <person name="Freedman E."/>
            <person name="Gellesch M."/>
            <person name="Goldberg J."/>
            <person name="Griggs A."/>
            <person name="Gujja S."/>
            <person name="Heilman E.R."/>
            <person name="Heiman D."/>
            <person name="Hepburn T."/>
            <person name="Howarth C."/>
            <person name="Jen D."/>
            <person name="Larson L."/>
            <person name="Mehta T."/>
            <person name="Neiman D."/>
            <person name="Pearson M."/>
            <person name="Roberts A."/>
            <person name="Saif S."/>
            <person name="Shea T."/>
            <person name="Shenoy N."/>
            <person name="Sisk P."/>
            <person name="Stolte C."/>
            <person name="Sykes S."/>
            <person name="Walk T."/>
            <person name="White J."/>
            <person name="Yandava C."/>
            <person name="Haas B."/>
            <person name="Nusbaum C."/>
            <person name="Birren B."/>
        </authorList>
    </citation>
    <scope>NUCLEOTIDE SEQUENCE [LARGE SCALE GENOMIC DNA]</scope>
    <source>
        <strain evidence="5">ATCC 64411 / 73-15</strain>
    </source>
</reference>
<dbReference type="VEuPathDB" id="FungiDB:MAPG_01102"/>
<dbReference type="OrthoDB" id="3647246at2759"/>
<feature type="region of interest" description="Disordered" evidence="1">
    <location>
        <begin position="590"/>
        <end position="657"/>
    </location>
</feature>
<feature type="compositionally biased region" description="Polar residues" evidence="1">
    <location>
        <begin position="606"/>
        <end position="620"/>
    </location>
</feature>
<evidence type="ECO:0000313" key="4">
    <source>
        <dbReference type="EnsemblFungi" id="MAPG_01102T0"/>
    </source>
</evidence>
<feature type="compositionally biased region" description="Basic residues" evidence="1">
    <location>
        <begin position="538"/>
        <end position="556"/>
    </location>
</feature>
<reference evidence="4" key="5">
    <citation type="submission" date="2015-06" db="UniProtKB">
        <authorList>
            <consortium name="EnsemblFungi"/>
        </authorList>
    </citation>
    <scope>IDENTIFICATION</scope>
    <source>
        <strain evidence="4">ATCC 64411</strain>
    </source>
</reference>
<gene>
    <name evidence="3" type="ORF">MAPG_01102</name>
</gene>
<dbReference type="Proteomes" id="UP000011715">
    <property type="component" value="Unassembled WGS sequence"/>
</dbReference>
<dbReference type="InterPro" id="IPR055528">
    <property type="entry name" value="DUF7102"/>
</dbReference>
<reference evidence="4" key="4">
    <citation type="journal article" date="2015" name="G3 (Bethesda)">
        <title>Genome sequences of three phytopathogenic species of the Magnaporthaceae family of fungi.</title>
        <authorList>
            <person name="Okagaki L.H."/>
            <person name="Nunes C.C."/>
            <person name="Sailsbery J."/>
            <person name="Clay B."/>
            <person name="Brown D."/>
            <person name="John T."/>
            <person name="Oh Y."/>
            <person name="Young N."/>
            <person name="Fitzgerald M."/>
            <person name="Haas B.J."/>
            <person name="Zeng Q."/>
            <person name="Young S."/>
            <person name="Adiconis X."/>
            <person name="Fan L."/>
            <person name="Levin J.Z."/>
            <person name="Mitchell T.K."/>
            <person name="Okubara P.A."/>
            <person name="Farman M.L."/>
            <person name="Kohn L.M."/>
            <person name="Birren B."/>
            <person name="Ma L.-J."/>
            <person name="Dean R.A."/>
        </authorList>
    </citation>
    <scope>NUCLEOTIDE SEQUENCE</scope>
    <source>
        <strain evidence="4">ATCC 64411 / 73-15</strain>
    </source>
</reference>
<name>A0A0C4DMT9_MAGP6</name>
<feature type="compositionally biased region" description="Polar residues" evidence="1">
    <location>
        <begin position="513"/>
        <end position="522"/>
    </location>
</feature>
<dbReference type="EnsemblFungi" id="MAPG_01102T0">
    <property type="protein sequence ID" value="MAPG_01102T0"/>
    <property type="gene ID" value="MAPG_01102"/>
</dbReference>
<proteinExistence type="predicted"/>
<dbReference type="EMBL" id="ADBL01000254">
    <property type="status" value="NOT_ANNOTATED_CDS"/>
    <property type="molecule type" value="Genomic_DNA"/>
</dbReference>
<feature type="region of interest" description="Disordered" evidence="1">
    <location>
        <begin position="279"/>
        <end position="312"/>
    </location>
</feature>
<feature type="region of interest" description="Disordered" evidence="1">
    <location>
        <begin position="499"/>
        <end position="567"/>
    </location>
</feature>
<reference evidence="3" key="2">
    <citation type="submission" date="2010-05" db="EMBL/GenBank/DDBJ databases">
        <title>The Genome Sequence of Magnaporthe poae strain ATCC 64411.</title>
        <authorList>
            <consortium name="The Broad Institute Genome Sequencing Platform"/>
            <consortium name="Broad Institute Genome Sequencing Center for Infectious Disease"/>
            <person name="Ma L.-J."/>
            <person name="Dead R."/>
            <person name="Young S."/>
            <person name="Zeng Q."/>
            <person name="Koehrsen M."/>
            <person name="Alvarado L."/>
            <person name="Berlin A."/>
            <person name="Chapman S.B."/>
            <person name="Chen Z."/>
            <person name="Freedman E."/>
            <person name="Gellesch M."/>
            <person name="Goldberg J."/>
            <person name="Griggs A."/>
            <person name="Gujja S."/>
            <person name="Heilman E.R."/>
            <person name="Heiman D."/>
            <person name="Hepburn T."/>
            <person name="Howarth C."/>
            <person name="Jen D."/>
            <person name="Larson L."/>
            <person name="Mehta T."/>
            <person name="Neiman D."/>
            <person name="Pearson M."/>
            <person name="Roberts A."/>
            <person name="Saif S."/>
            <person name="Shea T."/>
            <person name="Shenoy N."/>
            <person name="Sisk P."/>
            <person name="Stolte C."/>
            <person name="Sykes S."/>
            <person name="Walk T."/>
            <person name="White J."/>
            <person name="Yandava C."/>
            <person name="Haas B."/>
            <person name="Nusbaum C."/>
            <person name="Birren B."/>
        </authorList>
    </citation>
    <scope>NUCLEOTIDE SEQUENCE</scope>
    <source>
        <strain evidence="3">ATCC 64411</strain>
    </source>
</reference>
<accession>A0A0C4DMT9</accession>
<feature type="domain" description="DUF7102" evidence="2">
    <location>
        <begin position="666"/>
        <end position="822"/>
    </location>
</feature>
<evidence type="ECO:0000313" key="5">
    <source>
        <dbReference type="Proteomes" id="UP000011715"/>
    </source>
</evidence>